<protein>
    <submittedName>
        <fullName evidence="2">Uncharacterized protein</fullName>
    </submittedName>
</protein>
<evidence type="ECO:0000313" key="2">
    <source>
        <dbReference type="EMBL" id="QDU07717.1"/>
    </source>
</evidence>
<feature type="transmembrane region" description="Helical" evidence="1">
    <location>
        <begin position="90"/>
        <end position="111"/>
    </location>
</feature>
<accession>A0A517WR34</accession>
<keyword evidence="1" id="KW-1133">Transmembrane helix</keyword>
<feature type="transmembrane region" description="Helical" evidence="1">
    <location>
        <begin position="123"/>
        <end position="141"/>
    </location>
</feature>
<dbReference type="EMBL" id="CP037422">
    <property type="protein sequence ID" value="QDU07717.1"/>
    <property type="molecule type" value="Genomic_DNA"/>
</dbReference>
<keyword evidence="1" id="KW-0812">Transmembrane</keyword>
<organism evidence="2 3">
    <name type="scientific">Gimesia aquarii</name>
    <dbReference type="NCBI Taxonomy" id="2527964"/>
    <lineage>
        <taxon>Bacteria</taxon>
        <taxon>Pseudomonadati</taxon>
        <taxon>Planctomycetota</taxon>
        <taxon>Planctomycetia</taxon>
        <taxon>Planctomycetales</taxon>
        <taxon>Planctomycetaceae</taxon>
        <taxon>Gimesia</taxon>
    </lineage>
</organism>
<sequence length="163" mass="18094">MNIKRGLQKSLLFALVGFLIPTVIFSIPWPTSSDSLTRSERQDQIARQEYLIRNRPEWILHTGLHSAAVFALAAFAAYTPHKGIRFMRSLILISSVTVLSLLLTDIFYPTYKGLHKNVLIDPGISLIAAVVTMVIIVIVSVRKPAAGFTQTLTTNETKIRSSS</sequence>
<evidence type="ECO:0000313" key="3">
    <source>
        <dbReference type="Proteomes" id="UP000318384"/>
    </source>
</evidence>
<keyword evidence="3" id="KW-1185">Reference proteome</keyword>
<dbReference type="AlphaFoldDB" id="A0A517WR34"/>
<reference evidence="2 3" key="1">
    <citation type="submission" date="2019-03" db="EMBL/GenBank/DDBJ databases">
        <title>Deep-cultivation of Planctomycetes and their phenomic and genomic characterization uncovers novel biology.</title>
        <authorList>
            <person name="Wiegand S."/>
            <person name="Jogler M."/>
            <person name="Boedeker C."/>
            <person name="Pinto D."/>
            <person name="Vollmers J."/>
            <person name="Rivas-Marin E."/>
            <person name="Kohn T."/>
            <person name="Peeters S.H."/>
            <person name="Heuer A."/>
            <person name="Rast P."/>
            <person name="Oberbeckmann S."/>
            <person name="Bunk B."/>
            <person name="Jeske O."/>
            <person name="Meyerdierks A."/>
            <person name="Storesund J.E."/>
            <person name="Kallscheuer N."/>
            <person name="Luecker S."/>
            <person name="Lage O.M."/>
            <person name="Pohl T."/>
            <person name="Merkel B.J."/>
            <person name="Hornburger P."/>
            <person name="Mueller R.-W."/>
            <person name="Bruemmer F."/>
            <person name="Labrenz M."/>
            <person name="Spormann A.M."/>
            <person name="Op den Camp H."/>
            <person name="Overmann J."/>
            <person name="Amann R."/>
            <person name="Jetten M.S.M."/>
            <person name="Mascher T."/>
            <person name="Medema M.H."/>
            <person name="Devos D.P."/>
            <person name="Kaster A.-K."/>
            <person name="Ovreas L."/>
            <person name="Rohde M."/>
            <person name="Galperin M.Y."/>
            <person name="Jogler C."/>
        </authorList>
    </citation>
    <scope>NUCLEOTIDE SEQUENCE [LARGE SCALE GENOMIC DNA]</scope>
    <source>
        <strain evidence="2 3">V202</strain>
    </source>
</reference>
<feature type="transmembrane region" description="Helical" evidence="1">
    <location>
        <begin position="12"/>
        <end position="29"/>
    </location>
</feature>
<feature type="transmembrane region" description="Helical" evidence="1">
    <location>
        <begin position="58"/>
        <end position="78"/>
    </location>
</feature>
<gene>
    <name evidence="2" type="ORF">V202x_10780</name>
</gene>
<name>A0A517WR34_9PLAN</name>
<dbReference type="RefSeq" id="WP_145171865.1">
    <property type="nucleotide sequence ID" value="NZ_CP037422.1"/>
</dbReference>
<evidence type="ECO:0000256" key="1">
    <source>
        <dbReference type="SAM" id="Phobius"/>
    </source>
</evidence>
<proteinExistence type="predicted"/>
<keyword evidence="1" id="KW-0472">Membrane</keyword>
<dbReference type="Proteomes" id="UP000318384">
    <property type="component" value="Chromosome"/>
</dbReference>